<gene>
    <name evidence="2" type="ORF">A1O9_03214</name>
</gene>
<organism evidence="2 3">
    <name type="scientific">Exophiala aquamarina CBS 119918</name>
    <dbReference type="NCBI Taxonomy" id="1182545"/>
    <lineage>
        <taxon>Eukaryota</taxon>
        <taxon>Fungi</taxon>
        <taxon>Dikarya</taxon>
        <taxon>Ascomycota</taxon>
        <taxon>Pezizomycotina</taxon>
        <taxon>Eurotiomycetes</taxon>
        <taxon>Chaetothyriomycetidae</taxon>
        <taxon>Chaetothyriales</taxon>
        <taxon>Herpotrichiellaceae</taxon>
        <taxon>Exophiala</taxon>
    </lineage>
</organism>
<protein>
    <recommendedName>
        <fullName evidence="4">AB hydrolase-1 domain-containing protein</fullName>
    </recommendedName>
</protein>
<dbReference type="STRING" id="1182545.A0A072PP28"/>
<evidence type="ECO:0008006" key="4">
    <source>
        <dbReference type="Google" id="ProtNLM"/>
    </source>
</evidence>
<dbReference type="OrthoDB" id="294702at2759"/>
<reference evidence="2 3" key="1">
    <citation type="submission" date="2013-03" db="EMBL/GenBank/DDBJ databases">
        <title>The Genome Sequence of Exophiala aquamarina CBS 119918.</title>
        <authorList>
            <consortium name="The Broad Institute Genomics Platform"/>
            <person name="Cuomo C."/>
            <person name="de Hoog S."/>
            <person name="Gorbushina A."/>
            <person name="Walker B."/>
            <person name="Young S.K."/>
            <person name="Zeng Q."/>
            <person name="Gargeya S."/>
            <person name="Fitzgerald M."/>
            <person name="Haas B."/>
            <person name="Abouelleil A."/>
            <person name="Allen A.W."/>
            <person name="Alvarado L."/>
            <person name="Arachchi H.M."/>
            <person name="Berlin A.M."/>
            <person name="Chapman S.B."/>
            <person name="Gainer-Dewar J."/>
            <person name="Goldberg J."/>
            <person name="Griggs A."/>
            <person name="Gujja S."/>
            <person name="Hansen M."/>
            <person name="Howarth C."/>
            <person name="Imamovic A."/>
            <person name="Ireland A."/>
            <person name="Larimer J."/>
            <person name="McCowan C."/>
            <person name="Murphy C."/>
            <person name="Pearson M."/>
            <person name="Poon T.W."/>
            <person name="Priest M."/>
            <person name="Roberts A."/>
            <person name="Saif S."/>
            <person name="Shea T."/>
            <person name="Sisk P."/>
            <person name="Sykes S."/>
            <person name="Wortman J."/>
            <person name="Nusbaum C."/>
            <person name="Birren B."/>
        </authorList>
    </citation>
    <scope>NUCLEOTIDE SEQUENCE [LARGE SCALE GENOMIC DNA]</scope>
    <source>
        <strain evidence="2 3">CBS 119918</strain>
    </source>
</reference>
<feature type="region of interest" description="Disordered" evidence="1">
    <location>
        <begin position="1"/>
        <end position="31"/>
    </location>
</feature>
<feature type="compositionally biased region" description="Low complexity" evidence="1">
    <location>
        <begin position="12"/>
        <end position="30"/>
    </location>
</feature>
<sequence>MASVALPPASLPTATEHTTPSSESSPPSKTLSQEEFNAYINDPRLNQVYQLPAEMLHGRSEPFQISYADYGFHRETARGNGVEEEQVLLFFGPLLSSRLWNAAKDGLAKRYRVRIINAERPGIGKTDSVPSERMLEVWREAIPALLHHLGIKHVSVGCHSGGTVYGFDFAVHNPQFLHPSRPYIAIGSPWIHSSQSGMLLWSLASSLPRSFVSKTDKLASFVNSTLGPMLGISAAVSGSVGQLWSQTRRTGREGPDVDFEEGLRRRIAEHVFESSVRGLGQEAQVLLRNGVEKDGWSDWGDFDVLAPRLAEAVRVSRGARLKLDVFFAEKDVMIGDAGTKGSKWFESCWNNVDGVDFTSETVKGSDHDSVWDLRWDVMERVFKTMTQDAV</sequence>
<dbReference type="RefSeq" id="XP_013264236.1">
    <property type="nucleotide sequence ID" value="XM_013408782.1"/>
</dbReference>
<dbReference type="HOGENOM" id="CLU_041682_1_0_1"/>
<proteinExistence type="predicted"/>
<dbReference type="AlphaFoldDB" id="A0A072PP28"/>
<evidence type="ECO:0000313" key="2">
    <source>
        <dbReference type="EMBL" id="KEF61646.1"/>
    </source>
</evidence>
<keyword evidence="3" id="KW-1185">Reference proteome</keyword>
<evidence type="ECO:0000313" key="3">
    <source>
        <dbReference type="Proteomes" id="UP000027920"/>
    </source>
</evidence>
<dbReference type="EMBL" id="AMGV01000002">
    <property type="protein sequence ID" value="KEF61646.1"/>
    <property type="molecule type" value="Genomic_DNA"/>
</dbReference>
<dbReference type="Gene3D" id="3.40.50.1820">
    <property type="entry name" value="alpha/beta hydrolase"/>
    <property type="match status" value="1"/>
</dbReference>
<dbReference type="Proteomes" id="UP000027920">
    <property type="component" value="Unassembled WGS sequence"/>
</dbReference>
<dbReference type="VEuPathDB" id="FungiDB:A1O9_03214"/>
<comment type="caution">
    <text evidence="2">The sequence shown here is derived from an EMBL/GenBank/DDBJ whole genome shotgun (WGS) entry which is preliminary data.</text>
</comment>
<dbReference type="SUPFAM" id="SSF53474">
    <property type="entry name" value="alpha/beta-Hydrolases"/>
    <property type="match status" value="1"/>
</dbReference>
<name>A0A072PP28_9EURO</name>
<dbReference type="InterPro" id="IPR029058">
    <property type="entry name" value="AB_hydrolase_fold"/>
</dbReference>
<dbReference type="GeneID" id="25278152"/>
<evidence type="ECO:0000256" key="1">
    <source>
        <dbReference type="SAM" id="MobiDB-lite"/>
    </source>
</evidence>
<accession>A0A072PP28</accession>